<dbReference type="InterPro" id="IPR058652">
    <property type="entry name" value="VapC50_C"/>
</dbReference>
<evidence type="ECO:0000256" key="3">
    <source>
        <dbReference type="ARBA" id="ARBA00022801"/>
    </source>
</evidence>
<keyword evidence="1" id="KW-0540">Nuclease</keyword>
<dbReference type="GO" id="GO:0046872">
    <property type="term" value="F:metal ion binding"/>
    <property type="evidence" value="ECO:0007669"/>
    <property type="project" value="UniProtKB-KW"/>
</dbReference>
<proteinExistence type="predicted"/>
<evidence type="ECO:0000256" key="2">
    <source>
        <dbReference type="ARBA" id="ARBA00022723"/>
    </source>
</evidence>
<dbReference type="InterPro" id="IPR002716">
    <property type="entry name" value="PIN_dom"/>
</dbReference>
<dbReference type="GO" id="GO:0016787">
    <property type="term" value="F:hydrolase activity"/>
    <property type="evidence" value="ECO:0007669"/>
    <property type="project" value="UniProtKB-KW"/>
</dbReference>
<evidence type="ECO:0000313" key="8">
    <source>
        <dbReference type="Proteomes" id="UP000265419"/>
    </source>
</evidence>
<evidence type="ECO:0000313" key="7">
    <source>
        <dbReference type="EMBL" id="RII41596.1"/>
    </source>
</evidence>
<sequence>MARYAAFLDACTIVPLAPCDTLLRMADAGAFRPLWSARVLDEAMRALVRIHPGVDPSRFQSRFNSMNHAFDDALVSGWEPLVGALELPDQDDRHVVAAALLGRADAIVTANVKDFPSTVLGPLGLEAVTVDDFLLNQLGLSEASTLAVVRAQAEAMRHPPVELDELLSRLRRSGAPKFAAAVDALTGDDADTQSA</sequence>
<keyword evidence="4" id="KW-0460">Magnesium</keyword>
<dbReference type="EMBL" id="QQXK01000024">
    <property type="protein sequence ID" value="RII41596.1"/>
    <property type="molecule type" value="Genomic_DNA"/>
</dbReference>
<protein>
    <submittedName>
        <fullName evidence="7">PIN domain-containing protein</fullName>
    </submittedName>
</protein>
<gene>
    <name evidence="7" type="ORF">DWB68_11645</name>
</gene>
<evidence type="ECO:0000259" key="6">
    <source>
        <dbReference type="Pfam" id="PF26343"/>
    </source>
</evidence>
<keyword evidence="2" id="KW-0479">Metal-binding</keyword>
<comment type="caution">
    <text evidence="7">The sequence shown here is derived from an EMBL/GenBank/DDBJ whole genome shotgun (WGS) entry which is preliminary data.</text>
</comment>
<reference evidence="7 8" key="1">
    <citation type="submission" date="2018-07" db="EMBL/GenBank/DDBJ databases">
        <title>Arthrobacter sp. nov., isolated from raw cow's milk with high bacterial count.</title>
        <authorList>
            <person name="Hahne J."/>
            <person name="Isele D."/>
            <person name="Lipski A."/>
        </authorList>
    </citation>
    <scope>NUCLEOTIDE SEQUENCE [LARGE SCALE GENOMIC DNA]</scope>
    <source>
        <strain evidence="7 8">JZ R-35</strain>
    </source>
</reference>
<dbReference type="Proteomes" id="UP000265419">
    <property type="component" value="Unassembled WGS sequence"/>
</dbReference>
<keyword evidence="3" id="KW-0378">Hydrolase</keyword>
<dbReference type="RefSeq" id="WP_119425296.1">
    <property type="nucleotide sequence ID" value="NZ_QQXK01000024.1"/>
</dbReference>
<name>A0A399JGJ4_9MICC</name>
<evidence type="ECO:0000259" key="5">
    <source>
        <dbReference type="Pfam" id="PF13470"/>
    </source>
</evidence>
<feature type="domain" description="VapC50 C-terminal" evidence="6">
    <location>
        <begin position="131"/>
        <end position="182"/>
    </location>
</feature>
<feature type="domain" description="PIN" evidence="5">
    <location>
        <begin position="17"/>
        <end position="113"/>
    </location>
</feature>
<dbReference type="Pfam" id="PF13470">
    <property type="entry name" value="PIN_3"/>
    <property type="match status" value="1"/>
</dbReference>
<organism evidence="7 8">
    <name type="scientific">Galactobacter valiniphilus</name>
    <dbReference type="NCBI Taxonomy" id="2676122"/>
    <lineage>
        <taxon>Bacteria</taxon>
        <taxon>Bacillati</taxon>
        <taxon>Actinomycetota</taxon>
        <taxon>Actinomycetes</taxon>
        <taxon>Micrococcales</taxon>
        <taxon>Micrococcaceae</taxon>
        <taxon>Galactobacter</taxon>
    </lineage>
</organism>
<accession>A0A399JGJ4</accession>
<dbReference type="GO" id="GO:0004518">
    <property type="term" value="F:nuclease activity"/>
    <property type="evidence" value="ECO:0007669"/>
    <property type="project" value="UniProtKB-KW"/>
</dbReference>
<keyword evidence="8" id="KW-1185">Reference proteome</keyword>
<evidence type="ECO:0000256" key="4">
    <source>
        <dbReference type="ARBA" id="ARBA00022842"/>
    </source>
</evidence>
<dbReference type="Pfam" id="PF26343">
    <property type="entry name" value="VapC50_C"/>
    <property type="match status" value="1"/>
</dbReference>
<dbReference type="AlphaFoldDB" id="A0A399JGJ4"/>
<evidence type="ECO:0000256" key="1">
    <source>
        <dbReference type="ARBA" id="ARBA00022722"/>
    </source>
</evidence>